<dbReference type="Proteomes" id="UP000256661">
    <property type="component" value="Unassembled WGS sequence"/>
</dbReference>
<organism evidence="2 3">
    <name type="scientific">Thermomonospora umbrina</name>
    <dbReference type="NCBI Taxonomy" id="111806"/>
    <lineage>
        <taxon>Bacteria</taxon>
        <taxon>Bacillati</taxon>
        <taxon>Actinomycetota</taxon>
        <taxon>Actinomycetes</taxon>
        <taxon>Streptosporangiales</taxon>
        <taxon>Thermomonosporaceae</taxon>
        <taxon>Thermomonospora</taxon>
    </lineage>
</organism>
<keyword evidence="3" id="KW-1185">Reference proteome</keyword>
<accession>A0A3D9SUH7</accession>
<feature type="compositionally biased region" description="Basic and acidic residues" evidence="1">
    <location>
        <begin position="25"/>
        <end position="34"/>
    </location>
</feature>
<evidence type="ECO:0000313" key="2">
    <source>
        <dbReference type="EMBL" id="REE96645.1"/>
    </source>
</evidence>
<dbReference type="AlphaFoldDB" id="A0A3D9SUH7"/>
<feature type="compositionally biased region" description="Polar residues" evidence="1">
    <location>
        <begin position="1"/>
        <end position="16"/>
    </location>
</feature>
<reference evidence="2 3" key="1">
    <citation type="submission" date="2018-08" db="EMBL/GenBank/DDBJ databases">
        <title>Sequencing the genomes of 1000 actinobacteria strains.</title>
        <authorList>
            <person name="Klenk H.-P."/>
        </authorList>
    </citation>
    <scope>NUCLEOTIDE SEQUENCE [LARGE SCALE GENOMIC DNA]</scope>
    <source>
        <strain evidence="2 3">DSM 43927</strain>
    </source>
</reference>
<comment type="caution">
    <text evidence="2">The sequence shown here is derived from an EMBL/GenBank/DDBJ whole genome shotgun (WGS) entry which is preliminary data.</text>
</comment>
<dbReference type="RefSeq" id="WP_281275831.1">
    <property type="nucleotide sequence ID" value="NZ_QTTT01000001.1"/>
</dbReference>
<gene>
    <name evidence="2" type="ORF">DFJ69_2085</name>
</gene>
<sequence>MSTRDSGSGTAQTSTKGMWPGGESKTIRDAHDAKNGGGKR</sequence>
<proteinExistence type="predicted"/>
<evidence type="ECO:0000313" key="3">
    <source>
        <dbReference type="Proteomes" id="UP000256661"/>
    </source>
</evidence>
<dbReference type="EMBL" id="QTTT01000001">
    <property type="protein sequence ID" value="REE96645.1"/>
    <property type="molecule type" value="Genomic_DNA"/>
</dbReference>
<name>A0A3D9SUH7_9ACTN</name>
<feature type="region of interest" description="Disordered" evidence="1">
    <location>
        <begin position="1"/>
        <end position="40"/>
    </location>
</feature>
<evidence type="ECO:0000256" key="1">
    <source>
        <dbReference type="SAM" id="MobiDB-lite"/>
    </source>
</evidence>
<protein>
    <submittedName>
        <fullName evidence="2">Uncharacterized protein</fullName>
    </submittedName>
</protein>